<dbReference type="GeneID" id="97042579"/>
<evidence type="ECO:0000313" key="3">
    <source>
        <dbReference type="Proteomes" id="UP000494255"/>
    </source>
</evidence>
<evidence type="ECO:0000313" key="2">
    <source>
        <dbReference type="EMBL" id="CAB3707277.1"/>
    </source>
</evidence>
<evidence type="ECO:0008006" key="4">
    <source>
        <dbReference type="Google" id="ProtNLM"/>
    </source>
</evidence>
<evidence type="ECO:0000256" key="1">
    <source>
        <dbReference type="SAM" id="MobiDB-lite"/>
    </source>
</evidence>
<dbReference type="InterPro" id="IPR025332">
    <property type="entry name" value="DUF4238"/>
</dbReference>
<dbReference type="RefSeq" id="WP_175051980.1">
    <property type="nucleotide sequence ID" value="NZ_CADIKC010000005.1"/>
</dbReference>
<feature type="compositionally biased region" description="Basic and acidic residues" evidence="1">
    <location>
        <begin position="283"/>
        <end position="294"/>
    </location>
</feature>
<dbReference type="AlphaFoldDB" id="A0A6J5BKT8"/>
<dbReference type="Proteomes" id="UP000494255">
    <property type="component" value="Unassembled WGS sequence"/>
</dbReference>
<proteinExistence type="predicted"/>
<name>A0A6J5BKT8_9BURK</name>
<feature type="region of interest" description="Disordered" evidence="1">
    <location>
        <begin position="274"/>
        <end position="297"/>
    </location>
</feature>
<gene>
    <name evidence="2" type="ORF">LMG24238_03972</name>
</gene>
<sequence>MKVAEKKKQHYVPQFYLRNFSWGKDRLPIKLFNIQRGDHFTAGNLRGQCYEDYFYGKDLVIENMFGTIEGRVSPIVDQIVAGGGPPVRYSVDHDALLTFVLFQYGRTKHAGEAADEQVDKLAKTALAKDARIEPEHLEMVKIGLKNPFALTLRAVSHSLPIAHDLQIKIAINRTPIRFVTSDHPVVFYNQYGEERVIRSNTGLASKGLQIFYPVSPQHMVVLYDEKIYKMGGRKATSVDVTSVTDVQQLNDLQWLNALENIYFNNAQPLSEIDRGNRRNALRRNPEKTTVKESEPTAGADGMLSSIVMMAKPEPKIGLRLEFLKCLKAMPDEERTFGGLLVRDPERVAIHDAFLKAVDKGRYKASEFGKFVLDQHAARTCAAPYGTATP</sequence>
<dbReference type="Pfam" id="PF14022">
    <property type="entry name" value="DUF4238"/>
    <property type="match status" value="1"/>
</dbReference>
<keyword evidence="3" id="KW-1185">Reference proteome</keyword>
<accession>A0A6J5BKT8</accession>
<protein>
    <recommendedName>
        <fullName evidence="4">DUF4238 domain-containing protein</fullName>
    </recommendedName>
</protein>
<dbReference type="EMBL" id="CADIKC010000005">
    <property type="protein sequence ID" value="CAB3707277.1"/>
    <property type="molecule type" value="Genomic_DNA"/>
</dbReference>
<reference evidence="2 3" key="1">
    <citation type="submission" date="2020-04" db="EMBL/GenBank/DDBJ databases">
        <authorList>
            <person name="De Canck E."/>
        </authorList>
    </citation>
    <scope>NUCLEOTIDE SEQUENCE [LARGE SCALE GENOMIC DNA]</scope>
    <source>
        <strain evidence="2 3">LMG 24238</strain>
    </source>
</reference>
<organism evidence="2 3">
    <name type="scientific">Paraburkholderia sediminicola</name>
    <dbReference type="NCBI Taxonomy" id="458836"/>
    <lineage>
        <taxon>Bacteria</taxon>
        <taxon>Pseudomonadati</taxon>
        <taxon>Pseudomonadota</taxon>
        <taxon>Betaproteobacteria</taxon>
        <taxon>Burkholderiales</taxon>
        <taxon>Burkholderiaceae</taxon>
        <taxon>Paraburkholderia</taxon>
    </lineage>
</organism>